<proteinExistence type="predicted"/>
<evidence type="ECO:0000313" key="2">
    <source>
        <dbReference type="EMBL" id="GAA1909146.1"/>
    </source>
</evidence>
<dbReference type="EMBL" id="BAAAMY010000002">
    <property type="protein sequence ID" value="GAA1909146.1"/>
    <property type="molecule type" value="Genomic_DNA"/>
</dbReference>
<dbReference type="Proteomes" id="UP001501612">
    <property type="component" value="Unassembled WGS sequence"/>
</dbReference>
<organism evidence="2 3">
    <name type="scientific">Nocardioides lentus</name>
    <dbReference type="NCBI Taxonomy" id="338077"/>
    <lineage>
        <taxon>Bacteria</taxon>
        <taxon>Bacillati</taxon>
        <taxon>Actinomycetota</taxon>
        <taxon>Actinomycetes</taxon>
        <taxon>Propionibacteriales</taxon>
        <taxon>Nocardioidaceae</taxon>
        <taxon>Nocardioides</taxon>
    </lineage>
</organism>
<name>A0ABP5AD39_9ACTN</name>
<sequence length="80" mass="8933">MDRHPDGLIDPNAVARLMRDDDPDLHAQRFSGMWCAAGGREHGFLDRTDIPVQLDGATSKGNSNKSTVYRRWRPGAPRTT</sequence>
<feature type="region of interest" description="Disordered" evidence="1">
    <location>
        <begin position="55"/>
        <end position="80"/>
    </location>
</feature>
<evidence type="ECO:0008006" key="4">
    <source>
        <dbReference type="Google" id="ProtNLM"/>
    </source>
</evidence>
<comment type="caution">
    <text evidence="2">The sequence shown here is derived from an EMBL/GenBank/DDBJ whole genome shotgun (WGS) entry which is preliminary data.</text>
</comment>
<keyword evidence="3" id="KW-1185">Reference proteome</keyword>
<evidence type="ECO:0000256" key="1">
    <source>
        <dbReference type="SAM" id="MobiDB-lite"/>
    </source>
</evidence>
<gene>
    <name evidence="2" type="ORF">GCM10009737_07870</name>
</gene>
<reference evidence="3" key="1">
    <citation type="journal article" date="2019" name="Int. J. Syst. Evol. Microbiol.">
        <title>The Global Catalogue of Microorganisms (GCM) 10K type strain sequencing project: providing services to taxonomists for standard genome sequencing and annotation.</title>
        <authorList>
            <consortium name="The Broad Institute Genomics Platform"/>
            <consortium name="The Broad Institute Genome Sequencing Center for Infectious Disease"/>
            <person name="Wu L."/>
            <person name="Ma J."/>
        </authorList>
    </citation>
    <scope>NUCLEOTIDE SEQUENCE [LARGE SCALE GENOMIC DNA]</scope>
    <source>
        <strain evidence="3">JCM 14046</strain>
    </source>
</reference>
<evidence type="ECO:0000313" key="3">
    <source>
        <dbReference type="Proteomes" id="UP001501612"/>
    </source>
</evidence>
<accession>A0ABP5AD39</accession>
<protein>
    <recommendedName>
        <fullName evidence="4">EF-hand domain-containing protein</fullName>
    </recommendedName>
</protein>